<accession>S9S9Y2</accession>
<dbReference type="SUPFAM" id="SSF46785">
    <property type="entry name" value="Winged helix' DNA-binding domain"/>
    <property type="match status" value="1"/>
</dbReference>
<reference evidence="2" key="1">
    <citation type="journal article" date="2014" name="Stand. Genomic Sci.">
        <title>Genome sequence of the exopolysaccharide-producing Salipiger mucosus type strain (DSM 16094(T)), a moderately halophilic member of the Roseobacter clade.</title>
        <authorList>
            <person name="Riedel T."/>
            <person name="Spring S."/>
            <person name="Fiebig A."/>
            <person name="Petersen J."/>
            <person name="Kyrpides N.C."/>
            <person name="Goker M."/>
            <person name="Klenk H.P."/>
        </authorList>
    </citation>
    <scope>NUCLEOTIDE SEQUENCE [LARGE SCALE GENOMIC DNA]</scope>
    <source>
        <strain evidence="2">DSM 16094</strain>
    </source>
</reference>
<dbReference type="HOGENOM" id="CLU_180720_1_0_5"/>
<comment type="caution">
    <text evidence="1">The sequence shown here is derived from an EMBL/GenBank/DDBJ whole genome shotgun (WGS) entry which is preliminary data.</text>
</comment>
<evidence type="ECO:0000313" key="1">
    <source>
        <dbReference type="EMBL" id="EPX86970.1"/>
    </source>
</evidence>
<dbReference type="eggNOG" id="ENOG5032X3U">
    <property type="taxonomic scope" value="Bacteria"/>
</dbReference>
<proteinExistence type="predicted"/>
<evidence type="ECO:0000313" key="2">
    <source>
        <dbReference type="Proteomes" id="UP000015347"/>
    </source>
</evidence>
<name>S9S9Y2_9RHOB</name>
<dbReference type="InterPro" id="IPR036390">
    <property type="entry name" value="WH_DNA-bd_sf"/>
</dbReference>
<sequence>MGRLEYSFMDKLNSIFELREMLRQLERDVGFEDLTRVERDVLLAAHSLCEKPGDVIRSEQIRGHALLQYVAQATLYRAIRRLLSAGLLERAGDSKARAYVVRSDLVGVDLSDR</sequence>
<dbReference type="AlphaFoldDB" id="S9S9Y2"/>
<gene>
    <name evidence="1" type="ORF">Salmuc_02945</name>
</gene>
<dbReference type="Proteomes" id="UP000015347">
    <property type="component" value="Unassembled WGS sequence"/>
</dbReference>
<evidence type="ECO:0008006" key="3">
    <source>
        <dbReference type="Google" id="ProtNLM"/>
    </source>
</evidence>
<organism evidence="1 2">
    <name type="scientific">Salipiger mucosus DSM 16094</name>
    <dbReference type="NCBI Taxonomy" id="1123237"/>
    <lineage>
        <taxon>Bacteria</taxon>
        <taxon>Pseudomonadati</taxon>
        <taxon>Pseudomonadota</taxon>
        <taxon>Alphaproteobacteria</taxon>
        <taxon>Rhodobacterales</taxon>
        <taxon>Roseobacteraceae</taxon>
        <taxon>Salipiger</taxon>
    </lineage>
</organism>
<dbReference type="STRING" id="1123237.Salmuc_02945"/>
<protein>
    <recommendedName>
        <fullName evidence="3">HTH marR-type domain-containing protein</fullName>
    </recommendedName>
</protein>
<dbReference type="EMBL" id="APVH01000002">
    <property type="protein sequence ID" value="EPX86970.1"/>
    <property type="molecule type" value="Genomic_DNA"/>
</dbReference>
<keyword evidence="2" id="KW-1185">Reference proteome</keyword>